<keyword evidence="3" id="KW-1185">Reference proteome</keyword>
<evidence type="ECO:0000313" key="3">
    <source>
        <dbReference type="Proteomes" id="UP000030645"/>
    </source>
</evidence>
<evidence type="ECO:0000313" key="2">
    <source>
        <dbReference type="EMBL" id="EXB75683.1"/>
    </source>
</evidence>
<organism evidence="2 3">
    <name type="scientific">Morus notabilis</name>
    <dbReference type="NCBI Taxonomy" id="981085"/>
    <lineage>
        <taxon>Eukaryota</taxon>
        <taxon>Viridiplantae</taxon>
        <taxon>Streptophyta</taxon>
        <taxon>Embryophyta</taxon>
        <taxon>Tracheophyta</taxon>
        <taxon>Spermatophyta</taxon>
        <taxon>Magnoliopsida</taxon>
        <taxon>eudicotyledons</taxon>
        <taxon>Gunneridae</taxon>
        <taxon>Pentapetalae</taxon>
        <taxon>rosids</taxon>
        <taxon>fabids</taxon>
        <taxon>Rosales</taxon>
        <taxon>Moraceae</taxon>
        <taxon>Moreae</taxon>
        <taxon>Morus</taxon>
    </lineage>
</organism>
<evidence type="ECO:0000256" key="1">
    <source>
        <dbReference type="SAM" id="MobiDB-lite"/>
    </source>
</evidence>
<dbReference type="EMBL" id="KE344683">
    <property type="protein sequence ID" value="EXB75683.1"/>
    <property type="molecule type" value="Genomic_DNA"/>
</dbReference>
<dbReference type="Proteomes" id="UP000030645">
    <property type="component" value="Unassembled WGS sequence"/>
</dbReference>
<sequence>MDFTIEDFRSFYYMKHNFDSLGCYMLVAWKKNKLDFREVRNLDREWKTKFVMARGLIDDLDCPWLSPFVWGCPITKTKKADLSKDGLVARIRRGKSSAYGRDKNVSSASETLPSGESTPRSAIRSPSPLASIPPAKRKRGEAEPFTLELPKILSFQQDQAAASRFGLSMDCQLAMVITARYPAVAREQEDLRDEHGTLKELLIKEKDKAMTLDEEIKDFRARIDLADKKITVKDLGIQELTKYGDERYTDGYSHAQHELLRLFRDEKMEKKVEDDDLEMTDDEEQPKDASGQQIYEDEPPIEPAGQSLETEDPKKKNPDAAD</sequence>
<feature type="compositionally biased region" description="Acidic residues" evidence="1">
    <location>
        <begin position="274"/>
        <end position="285"/>
    </location>
</feature>
<reference evidence="3" key="1">
    <citation type="submission" date="2013-01" db="EMBL/GenBank/DDBJ databases">
        <title>Draft Genome Sequence of a Mulberry Tree, Morus notabilis C.K. Schneid.</title>
        <authorList>
            <person name="He N."/>
            <person name="Zhao S."/>
        </authorList>
    </citation>
    <scope>NUCLEOTIDE SEQUENCE</scope>
</reference>
<proteinExistence type="predicted"/>
<feature type="region of interest" description="Disordered" evidence="1">
    <location>
        <begin position="99"/>
        <end position="140"/>
    </location>
</feature>
<feature type="compositionally biased region" description="Basic and acidic residues" evidence="1">
    <location>
        <begin position="311"/>
        <end position="322"/>
    </location>
</feature>
<protein>
    <submittedName>
        <fullName evidence="2">Uncharacterized protein</fullName>
    </submittedName>
</protein>
<gene>
    <name evidence="2" type="ORF">L484_026161</name>
</gene>
<dbReference type="AlphaFoldDB" id="W9RWZ1"/>
<name>W9RWZ1_9ROSA</name>
<accession>W9RWZ1</accession>
<feature type="compositionally biased region" description="Polar residues" evidence="1">
    <location>
        <begin position="105"/>
        <end position="120"/>
    </location>
</feature>
<feature type="region of interest" description="Disordered" evidence="1">
    <location>
        <begin position="271"/>
        <end position="322"/>
    </location>
</feature>